<protein>
    <submittedName>
        <fullName evidence="1">Uncharacterized protein</fullName>
    </submittedName>
</protein>
<keyword evidence="1" id="KW-0614">Plasmid</keyword>
<proteinExistence type="predicted"/>
<gene>
    <name evidence="1" type="ORF">KYI07_11900</name>
</gene>
<accession>A0A8F8QVS6</accession>
<sequence length="351" mass="42105">MYLTEQLKRFSSIDGYLIEKGMTQEEIDSKKLEAVKYPKKEFRYCYEEVGEDTEIRIVPMKDIHDYARLENKCNGISWHYHLNGRFFDSDYTPTFQKERFSRLFEKWHDMNISEIRRLYEEQPSSFNSFYFIKYIDEHGRTYYYQETDGSHRLVVGKVIGVEHVFQKRSTVFKVNREKLRLFRKVQDIENKRDTFLSTSVLFEKSECPVKPVLVKNFVISSDKETYIRAKATDFDRLYKLVKYKPEAASGEIEEAGLFVDNMAYVERNVIKALIERRSSVKRLINLKVRHKLYGSYSDHVSFNGRKKDEAVGKLTDYFEYELYLLKHKDNDKYTEKMKQLKERYNQLKQGK</sequence>
<evidence type="ECO:0000313" key="1">
    <source>
        <dbReference type="EMBL" id="QYA38905.1"/>
    </source>
</evidence>
<name>A0A8F8QVS6_9STAP</name>
<geneLocation type="plasmid" evidence="1">
    <name>p19Msa0499_10</name>
</geneLocation>
<dbReference type="AlphaFoldDB" id="A0A8F8QVS6"/>
<reference evidence="1" key="1">
    <citation type="submission" date="2024-06" db="EMBL/GenBank/DDBJ databases">
        <title>Prevalence and characterization of methicillin-resistant Macrococcus spp. in food producing animals and meat in Switzerland in 2019.</title>
        <authorList>
            <person name="Keller J.E."/>
            <person name="Schwendener S."/>
            <person name="Neuenschwander J."/>
            <person name="Overesch G."/>
            <person name="Perreten V."/>
        </authorList>
    </citation>
    <scope>NUCLEOTIDE SEQUENCE</scope>
    <source>
        <strain evidence="1">19Msa0499</strain>
        <plasmid evidence="1">p19Msa0499_10</plasmid>
    </source>
</reference>
<dbReference type="EMBL" id="CP079970">
    <property type="protein sequence ID" value="QYA38905.1"/>
    <property type="molecule type" value="Genomic_DNA"/>
</dbReference>
<organism evidence="1">
    <name type="scientific">Macrococcoides caseolyticum</name>
    <dbReference type="NCBI Taxonomy" id="69966"/>
    <lineage>
        <taxon>Bacteria</taxon>
        <taxon>Bacillati</taxon>
        <taxon>Bacillota</taxon>
        <taxon>Bacilli</taxon>
        <taxon>Bacillales</taxon>
        <taxon>Staphylococcaceae</taxon>
        <taxon>Macrococcoides</taxon>
    </lineage>
</organism>